<keyword evidence="3" id="KW-0804">Transcription</keyword>
<keyword evidence="3" id="KW-0539">Nucleus</keyword>
<evidence type="ECO:0000313" key="5">
    <source>
        <dbReference type="Ensembl" id="ENSLCNP00005033307.1"/>
    </source>
</evidence>
<evidence type="ECO:0000313" key="6">
    <source>
        <dbReference type="Proteomes" id="UP000472241"/>
    </source>
</evidence>
<dbReference type="PANTHER" id="PTHR12979">
    <property type="entry name" value="CCR4-NOT TRANSCRIPTION COMPLEX SUBUNIT 10"/>
    <property type="match status" value="1"/>
</dbReference>
<dbReference type="InterPro" id="IPR039740">
    <property type="entry name" value="CNOT10"/>
</dbReference>
<proteinExistence type="inferred from homology"/>
<dbReference type="SUPFAM" id="SSF48452">
    <property type="entry name" value="TPR-like"/>
    <property type="match status" value="1"/>
</dbReference>
<keyword evidence="6" id="KW-1185">Reference proteome</keyword>
<name>A0A667I291_LYNCA</name>
<dbReference type="PANTHER" id="PTHR12979:SF5">
    <property type="entry name" value="CCR4-NOT TRANSCRIPTION COMPLEX SUBUNIT 10"/>
    <property type="match status" value="1"/>
</dbReference>
<comment type="subcellular location">
    <subcellularLocation>
        <location evidence="3">Cytoplasm</location>
    </subcellularLocation>
    <subcellularLocation>
        <location evidence="3">Nucleus</location>
    </subcellularLocation>
</comment>
<evidence type="ECO:0000256" key="2">
    <source>
        <dbReference type="ARBA" id="ARBA00014869"/>
    </source>
</evidence>
<dbReference type="GO" id="GO:0017148">
    <property type="term" value="P:negative regulation of translation"/>
    <property type="evidence" value="ECO:0007669"/>
    <property type="project" value="TreeGrafter"/>
</dbReference>
<keyword evidence="3" id="KW-0943">RNA-mediated gene silencing</keyword>
<reference evidence="5" key="1">
    <citation type="submission" date="2025-08" db="UniProtKB">
        <authorList>
            <consortium name="Ensembl"/>
        </authorList>
    </citation>
    <scope>IDENTIFICATION</scope>
</reference>
<evidence type="ECO:0000256" key="4">
    <source>
        <dbReference type="SAM" id="MobiDB-lite"/>
    </source>
</evidence>
<dbReference type="GO" id="GO:0005634">
    <property type="term" value="C:nucleus"/>
    <property type="evidence" value="ECO:0007669"/>
    <property type="project" value="UniProtKB-SubCell"/>
</dbReference>
<dbReference type="GO" id="GO:0006402">
    <property type="term" value="P:mRNA catabolic process"/>
    <property type="evidence" value="ECO:0007669"/>
    <property type="project" value="TreeGrafter"/>
</dbReference>
<dbReference type="Proteomes" id="UP000472241">
    <property type="component" value="Unplaced"/>
</dbReference>
<organism evidence="5 6">
    <name type="scientific">Lynx canadensis</name>
    <name type="common">Canada lynx</name>
    <name type="synonym">Felis canadensis</name>
    <dbReference type="NCBI Taxonomy" id="61383"/>
    <lineage>
        <taxon>Eukaryota</taxon>
        <taxon>Metazoa</taxon>
        <taxon>Chordata</taxon>
        <taxon>Craniata</taxon>
        <taxon>Vertebrata</taxon>
        <taxon>Euteleostomi</taxon>
        <taxon>Mammalia</taxon>
        <taxon>Eutheria</taxon>
        <taxon>Laurasiatheria</taxon>
        <taxon>Carnivora</taxon>
        <taxon>Feliformia</taxon>
        <taxon>Felidae</taxon>
        <taxon>Felinae</taxon>
        <taxon>Lynx</taxon>
    </lineage>
</organism>
<reference evidence="5" key="2">
    <citation type="submission" date="2025-09" db="UniProtKB">
        <authorList>
            <consortium name="Ensembl"/>
        </authorList>
    </citation>
    <scope>IDENTIFICATION</scope>
</reference>
<dbReference type="GO" id="GO:0031047">
    <property type="term" value="P:regulatory ncRNA-mediated gene silencing"/>
    <property type="evidence" value="ECO:0007669"/>
    <property type="project" value="UniProtKB-UniRule"/>
</dbReference>
<protein>
    <recommendedName>
        <fullName evidence="2 3">CCR4-NOT transcription complex subunit 10</fullName>
    </recommendedName>
</protein>
<sequence>FWISKPMKGAEKHEGTSQSSGITDQEKELSTSAFQAFTAGNYDACLQHLACLQEVNKDDYKIILNTAVAEFFKSNQMTTDTVEEMDGLDDVENSMLYYNQAVFLYHLRQYSEAIAVGEKLYQFIEPFGIKICPSSVFLLVDLYILTYQAEKALHLLAVLEKMISQGNNNKNGKNETGNNTSKDGSNHKAESGALIEAAKSKIHQYSGTISAPSLFLKSNFEYLRGNYRKAVKLLNSSNIAEHPGFMKTGECLRCMFWNNLGCIHFAMSKHNLGIFYFKKALQENDNVCAQLSAGSTDPGESFSGRPMCTLLTNKRYELLYNCGIQLLHIGRPLAAFECLIEAVQVYHANPRLWLRLAECCIAANKGVSAPWASFWTVPQLVA</sequence>
<keyword evidence="3" id="KW-0805">Transcription regulation</keyword>
<accession>A0A667I291</accession>
<keyword evidence="3" id="KW-0810">Translation regulation</keyword>
<comment type="similarity">
    <text evidence="1 3">Belongs to the CNOT10 family.</text>
</comment>
<evidence type="ECO:0000256" key="1">
    <source>
        <dbReference type="ARBA" id="ARBA00010080"/>
    </source>
</evidence>
<feature type="region of interest" description="Disordered" evidence="4">
    <location>
        <begin position="1"/>
        <end position="24"/>
    </location>
</feature>
<dbReference type="GO" id="GO:0030014">
    <property type="term" value="C:CCR4-NOT complex"/>
    <property type="evidence" value="ECO:0007669"/>
    <property type="project" value="UniProtKB-UniRule"/>
</dbReference>
<dbReference type="Ensembl" id="ENSLCNT00005037177.1">
    <property type="protein sequence ID" value="ENSLCNP00005033307.1"/>
    <property type="gene ID" value="ENSLCNG00005021609.1"/>
</dbReference>
<comment type="function">
    <text evidence="3">Component of the CCR4-NOT complex which is one of the major cellular mRNA deadenylases and is linked to various cellular processes including bulk mRNA degradation, miRNA-mediated repression, translational repression during translational initiation and general transcription regulation.</text>
</comment>
<feature type="compositionally biased region" description="Low complexity" evidence="4">
    <location>
        <begin position="167"/>
        <end position="180"/>
    </location>
</feature>
<evidence type="ECO:0000256" key="3">
    <source>
        <dbReference type="RuleBase" id="RU367083"/>
    </source>
</evidence>
<feature type="region of interest" description="Disordered" evidence="4">
    <location>
        <begin position="167"/>
        <end position="187"/>
    </location>
</feature>
<dbReference type="Gene3D" id="1.25.40.10">
    <property type="entry name" value="Tetratricopeptide repeat domain"/>
    <property type="match status" value="1"/>
</dbReference>
<dbReference type="SMART" id="SM00028">
    <property type="entry name" value="TPR"/>
    <property type="match status" value="3"/>
</dbReference>
<dbReference type="InterPro" id="IPR011990">
    <property type="entry name" value="TPR-like_helical_dom_sf"/>
</dbReference>
<dbReference type="InterPro" id="IPR019734">
    <property type="entry name" value="TPR_rpt"/>
</dbReference>
<dbReference type="AlphaFoldDB" id="A0A667I291"/>
<keyword evidence="3" id="KW-0963">Cytoplasm</keyword>
<dbReference type="GO" id="GO:0005737">
    <property type="term" value="C:cytoplasm"/>
    <property type="evidence" value="ECO:0007669"/>
    <property type="project" value="UniProtKB-SubCell"/>
</dbReference>